<reference evidence="2 3" key="1">
    <citation type="journal article" date="2016" name="Mol. Biol. Evol.">
        <title>Comparative Genomics of Early-Diverging Mushroom-Forming Fungi Provides Insights into the Origins of Lignocellulose Decay Capabilities.</title>
        <authorList>
            <person name="Nagy L.G."/>
            <person name="Riley R."/>
            <person name="Tritt A."/>
            <person name="Adam C."/>
            <person name="Daum C."/>
            <person name="Floudas D."/>
            <person name="Sun H."/>
            <person name="Yadav J.S."/>
            <person name="Pangilinan J."/>
            <person name="Larsson K.H."/>
            <person name="Matsuura K."/>
            <person name="Barry K."/>
            <person name="Labutti K."/>
            <person name="Kuo R."/>
            <person name="Ohm R.A."/>
            <person name="Bhattacharya S.S."/>
            <person name="Shirouzu T."/>
            <person name="Yoshinaga Y."/>
            <person name="Martin F.M."/>
            <person name="Grigoriev I.V."/>
            <person name="Hibbett D.S."/>
        </authorList>
    </citation>
    <scope>NUCLEOTIDE SEQUENCE [LARGE SCALE GENOMIC DNA]</scope>
    <source>
        <strain evidence="2 3">HHB10207 ss-3</strain>
    </source>
</reference>
<feature type="compositionally biased region" description="Acidic residues" evidence="1">
    <location>
        <begin position="37"/>
        <end position="53"/>
    </location>
</feature>
<gene>
    <name evidence="2" type="ORF">SISSUDRAFT_1048861</name>
</gene>
<accession>A0A166C612</accession>
<organism evidence="2 3">
    <name type="scientific">Sistotremastrum suecicum HHB10207 ss-3</name>
    <dbReference type="NCBI Taxonomy" id="1314776"/>
    <lineage>
        <taxon>Eukaryota</taxon>
        <taxon>Fungi</taxon>
        <taxon>Dikarya</taxon>
        <taxon>Basidiomycota</taxon>
        <taxon>Agaricomycotina</taxon>
        <taxon>Agaricomycetes</taxon>
        <taxon>Sistotremastrales</taxon>
        <taxon>Sistotremastraceae</taxon>
        <taxon>Sistotremastrum</taxon>
    </lineage>
</organism>
<proteinExistence type="predicted"/>
<evidence type="ECO:0000313" key="2">
    <source>
        <dbReference type="EMBL" id="KZT37116.1"/>
    </source>
</evidence>
<dbReference type="EMBL" id="KV428090">
    <property type="protein sequence ID" value="KZT37116.1"/>
    <property type="molecule type" value="Genomic_DNA"/>
</dbReference>
<name>A0A166C612_9AGAM</name>
<evidence type="ECO:0000313" key="3">
    <source>
        <dbReference type="Proteomes" id="UP000076798"/>
    </source>
</evidence>
<protein>
    <submittedName>
        <fullName evidence="2">Uncharacterized protein</fullName>
    </submittedName>
</protein>
<dbReference type="Proteomes" id="UP000076798">
    <property type="component" value="Unassembled WGS sequence"/>
</dbReference>
<evidence type="ECO:0000256" key="1">
    <source>
        <dbReference type="SAM" id="MobiDB-lite"/>
    </source>
</evidence>
<dbReference type="AlphaFoldDB" id="A0A166C612"/>
<feature type="region of interest" description="Disordered" evidence="1">
    <location>
        <begin position="30"/>
        <end position="69"/>
    </location>
</feature>
<keyword evidence="3" id="KW-1185">Reference proteome</keyword>
<sequence length="69" mass="7880">MQDVQQMLRERWRNDLLARGVESQDTLTFDFGSIYGEQEDSESSTTRDEEEMGDSANSDSPLTDIEDSD</sequence>